<dbReference type="EMBL" id="LJCR01001724">
    <property type="protein sequence ID" value="KPV49828.1"/>
    <property type="molecule type" value="Genomic_DNA"/>
</dbReference>
<keyword evidence="2" id="KW-1185">Reference proteome</keyword>
<accession>A0A0P9D3I8</accession>
<dbReference type="InterPro" id="IPR007438">
    <property type="entry name" value="DUF488"/>
</dbReference>
<proteinExistence type="predicted"/>
<dbReference type="Proteomes" id="UP000050509">
    <property type="component" value="Unassembled WGS sequence"/>
</dbReference>
<name>A0A0P9D3I8_9CHLR</name>
<protein>
    <recommendedName>
        <fullName evidence="3">DUF488 domain-containing protein</fullName>
    </recommendedName>
</protein>
<dbReference type="InterPro" id="IPR014519">
    <property type="entry name" value="UCP024492"/>
</dbReference>
<evidence type="ECO:0008006" key="3">
    <source>
        <dbReference type="Google" id="ProtNLM"/>
    </source>
</evidence>
<evidence type="ECO:0000313" key="1">
    <source>
        <dbReference type="EMBL" id="KPV49828.1"/>
    </source>
</evidence>
<dbReference type="PANTHER" id="PTHR39337">
    <property type="entry name" value="BLR5642 PROTEIN"/>
    <property type="match status" value="1"/>
</dbReference>
<dbReference type="AlphaFoldDB" id="A0A0P9D3I8"/>
<dbReference type="Pfam" id="PF04343">
    <property type="entry name" value="DUF488"/>
    <property type="match status" value="2"/>
</dbReference>
<evidence type="ECO:0000313" key="2">
    <source>
        <dbReference type="Proteomes" id="UP000050509"/>
    </source>
</evidence>
<dbReference type="PIRSF" id="PIRSF024492">
    <property type="entry name" value="UCP024492"/>
    <property type="match status" value="1"/>
</dbReference>
<comment type="caution">
    <text evidence="1">The sequence shown here is derived from an EMBL/GenBank/DDBJ whole genome shotgun (WGS) entry which is preliminary data.</text>
</comment>
<gene>
    <name evidence="1" type="ORF">SE17_30410</name>
</gene>
<sequence>MDELALFSIGHSNVPVGQLIERLRRHDIAVVCDVRSKPYSRYSPQFNREAVAESLEAAGFTYRYFGDALGGLGGEPAPGFARGIEQLVALGEQNRVAFMCAEADYHGCHRQRLITPALIERGVSVWHIMGDGSLERGAIAPEQMRLF</sequence>
<dbReference type="PANTHER" id="PTHR39337:SF1">
    <property type="entry name" value="BLR5642 PROTEIN"/>
    <property type="match status" value="1"/>
</dbReference>
<organism evidence="1 2">
    <name type="scientific">Kouleothrix aurantiaca</name>
    <dbReference type="NCBI Taxonomy" id="186479"/>
    <lineage>
        <taxon>Bacteria</taxon>
        <taxon>Bacillati</taxon>
        <taxon>Chloroflexota</taxon>
        <taxon>Chloroflexia</taxon>
        <taxon>Chloroflexales</taxon>
        <taxon>Roseiflexineae</taxon>
        <taxon>Roseiflexaceae</taxon>
        <taxon>Kouleothrix</taxon>
    </lineage>
</organism>
<reference evidence="1 2" key="1">
    <citation type="submission" date="2015-09" db="EMBL/GenBank/DDBJ databases">
        <title>Draft genome sequence of Kouleothrix aurantiaca JCM 19913.</title>
        <authorList>
            <person name="Hemp J."/>
        </authorList>
    </citation>
    <scope>NUCLEOTIDE SEQUENCE [LARGE SCALE GENOMIC DNA]</scope>
    <source>
        <strain evidence="1 2">COM-B</strain>
    </source>
</reference>